<reference evidence="1 2" key="1">
    <citation type="journal article" date="2018" name="Sci. Rep.">
        <title>Genomic signatures of local adaptation to the degree of environmental predictability in rotifers.</title>
        <authorList>
            <person name="Franch-Gras L."/>
            <person name="Hahn C."/>
            <person name="Garcia-Roger E.M."/>
            <person name="Carmona M.J."/>
            <person name="Serra M."/>
            <person name="Gomez A."/>
        </authorList>
    </citation>
    <scope>NUCLEOTIDE SEQUENCE [LARGE SCALE GENOMIC DNA]</scope>
    <source>
        <strain evidence="1">HYR1</strain>
    </source>
</reference>
<gene>
    <name evidence="1" type="ORF">BpHYR1_039261</name>
</gene>
<proteinExistence type="predicted"/>
<name>A0A3M7SP35_BRAPC</name>
<comment type="caution">
    <text evidence="1">The sequence shown here is derived from an EMBL/GenBank/DDBJ whole genome shotgun (WGS) entry which is preliminary data.</text>
</comment>
<evidence type="ECO:0000313" key="1">
    <source>
        <dbReference type="EMBL" id="RNA37611.1"/>
    </source>
</evidence>
<protein>
    <submittedName>
        <fullName evidence="1">Uncharacterized protein</fullName>
    </submittedName>
</protein>
<sequence length="95" mass="10916">MDHKQNRFSCWLEVQSVGRLERTVQSFGRLSRTDGLVGRLGRSAWSDGLVDRLGRTAWSDGHRSSDGRLPLNGRDGRTVRTNRCNWFLCFCYVII</sequence>
<dbReference type="Proteomes" id="UP000276133">
    <property type="component" value="Unassembled WGS sequence"/>
</dbReference>
<evidence type="ECO:0000313" key="2">
    <source>
        <dbReference type="Proteomes" id="UP000276133"/>
    </source>
</evidence>
<organism evidence="1 2">
    <name type="scientific">Brachionus plicatilis</name>
    <name type="common">Marine rotifer</name>
    <name type="synonym">Brachionus muelleri</name>
    <dbReference type="NCBI Taxonomy" id="10195"/>
    <lineage>
        <taxon>Eukaryota</taxon>
        <taxon>Metazoa</taxon>
        <taxon>Spiralia</taxon>
        <taxon>Gnathifera</taxon>
        <taxon>Rotifera</taxon>
        <taxon>Eurotatoria</taxon>
        <taxon>Monogononta</taxon>
        <taxon>Pseudotrocha</taxon>
        <taxon>Ploima</taxon>
        <taxon>Brachionidae</taxon>
        <taxon>Brachionus</taxon>
    </lineage>
</organism>
<keyword evidence="2" id="KW-1185">Reference proteome</keyword>
<dbReference type="AlphaFoldDB" id="A0A3M7SP35"/>
<accession>A0A3M7SP35</accession>
<dbReference type="EMBL" id="REGN01001017">
    <property type="protein sequence ID" value="RNA37611.1"/>
    <property type="molecule type" value="Genomic_DNA"/>
</dbReference>